<dbReference type="SUPFAM" id="SSF53474">
    <property type="entry name" value="alpha/beta-Hydrolases"/>
    <property type="match status" value="1"/>
</dbReference>
<gene>
    <name evidence="2" type="ORF">XE10_1643</name>
</gene>
<protein>
    <submittedName>
        <fullName evidence="2">Acetyltransferases and hydrolases with the alpha/beta hydrolase fold-like protein</fullName>
    </submittedName>
</protein>
<keyword evidence="2" id="KW-0808">Transferase</keyword>
<evidence type="ECO:0000259" key="1">
    <source>
        <dbReference type="Pfam" id="PF12697"/>
    </source>
</evidence>
<comment type="caution">
    <text evidence="2">The sequence shown here is derived from an EMBL/GenBank/DDBJ whole genome shotgun (WGS) entry which is preliminary data.</text>
</comment>
<dbReference type="GO" id="GO:0016740">
    <property type="term" value="F:transferase activity"/>
    <property type="evidence" value="ECO:0007669"/>
    <property type="project" value="UniProtKB-KW"/>
</dbReference>
<dbReference type="GO" id="GO:0016787">
    <property type="term" value="F:hydrolase activity"/>
    <property type="evidence" value="ECO:0007669"/>
    <property type="project" value="UniProtKB-KW"/>
</dbReference>
<feature type="domain" description="AB hydrolase-1" evidence="1">
    <location>
        <begin position="30"/>
        <end position="251"/>
    </location>
</feature>
<accession>A0A117MEN8</accession>
<dbReference type="Gene3D" id="3.40.50.1820">
    <property type="entry name" value="alpha/beta hydrolase"/>
    <property type="match status" value="1"/>
</dbReference>
<sequence>MDSIKSRINEPLLAAGRRGTILTNHRCPAVLVHGWRSHPGIWNRLTPGLTEAAVPFWRFDHTAMQSAGTEAIALALQDYIRAKREETGYDGPVDVVCHSMGTCIARYLLEVLDGDDREEQVRLLVGIGPPNNGSAMAELFNDPERGPEVIRRLAGVFVPEDYDPREDTIVQEFRPGSRTVAALRDAGTRADIAYRIVLAANLTGTPAFFPAFGGKTWEIGPDGGWRTTYAGDGIVPHTDSYLPGAGVDVLPADPGNLARHPEHYCHTMLPRNPEVVARVTGYLSGLSPSP</sequence>
<dbReference type="AlphaFoldDB" id="A0A117MEN8"/>
<organism evidence="2 3">
    <name type="scientific">Methanoculleus marisnigri</name>
    <dbReference type="NCBI Taxonomy" id="2198"/>
    <lineage>
        <taxon>Archaea</taxon>
        <taxon>Methanobacteriati</taxon>
        <taxon>Methanobacteriota</taxon>
        <taxon>Stenosarchaea group</taxon>
        <taxon>Methanomicrobia</taxon>
        <taxon>Methanomicrobiales</taxon>
        <taxon>Methanomicrobiaceae</taxon>
        <taxon>Methanoculleus</taxon>
    </lineage>
</organism>
<dbReference type="InterPro" id="IPR000073">
    <property type="entry name" value="AB_hydrolase_1"/>
</dbReference>
<keyword evidence="2" id="KW-0378">Hydrolase</keyword>
<name>A0A117MEN8_9EURY</name>
<dbReference type="PATRIC" id="fig|2198.3.peg.1625"/>
<dbReference type="InterPro" id="IPR029058">
    <property type="entry name" value="AB_hydrolase_fold"/>
</dbReference>
<dbReference type="PANTHER" id="PTHR37946">
    <property type="entry name" value="SLL1969 PROTEIN"/>
    <property type="match status" value="1"/>
</dbReference>
<proteinExistence type="predicted"/>
<dbReference type="EMBL" id="LGHE01000217">
    <property type="protein sequence ID" value="KUK99897.1"/>
    <property type="molecule type" value="Genomic_DNA"/>
</dbReference>
<reference evidence="3" key="1">
    <citation type="journal article" date="2015" name="MBio">
        <title>Genome-Resolved Metagenomic Analysis Reveals Roles for Candidate Phyla and Other Microbial Community Members in Biogeochemical Transformations in Oil Reservoirs.</title>
        <authorList>
            <person name="Hu P."/>
            <person name="Tom L."/>
            <person name="Singh A."/>
            <person name="Thomas B.C."/>
            <person name="Baker B.J."/>
            <person name="Piceno Y.M."/>
            <person name="Andersen G.L."/>
            <person name="Banfield J.F."/>
        </authorList>
    </citation>
    <scope>NUCLEOTIDE SEQUENCE [LARGE SCALE GENOMIC DNA]</scope>
</reference>
<dbReference type="PANTHER" id="PTHR37946:SF1">
    <property type="entry name" value="SLL1969 PROTEIN"/>
    <property type="match status" value="1"/>
</dbReference>
<dbReference type="Pfam" id="PF12697">
    <property type="entry name" value="Abhydrolase_6"/>
    <property type="match status" value="1"/>
</dbReference>
<dbReference type="Proteomes" id="UP000054598">
    <property type="component" value="Unassembled WGS sequence"/>
</dbReference>
<evidence type="ECO:0000313" key="3">
    <source>
        <dbReference type="Proteomes" id="UP000054598"/>
    </source>
</evidence>
<evidence type="ECO:0000313" key="2">
    <source>
        <dbReference type="EMBL" id="KUK99897.1"/>
    </source>
</evidence>